<dbReference type="RefSeq" id="WP_343938610.1">
    <property type="nucleotide sequence ID" value="NZ_BAAABU010000025.1"/>
</dbReference>
<comment type="caution">
    <text evidence="1">The sequence shown here is derived from an EMBL/GenBank/DDBJ whole genome shotgun (WGS) entry which is preliminary data.</text>
</comment>
<dbReference type="Proteomes" id="UP001500416">
    <property type="component" value="Unassembled WGS sequence"/>
</dbReference>
<proteinExistence type="predicted"/>
<evidence type="ECO:0000313" key="2">
    <source>
        <dbReference type="Proteomes" id="UP001500416"/>
    </source>
</evidence>
<name>A0ABP3EDH2_9PSEU</name>
<dbReference type="InterPro" id="IPR010451">
    <property type="entry name" value="Acetoacetate_decarboxylase"/>
</dbReference>
<dbReference type="Gene3D" id="2.40.400.10">
    <property type="entry name" value="Acetoacetate decarboxylase-like"/>
    <property type="match status" value="1"/>
</dbReference>
<keyword evidence="2" id="KW-1185">Reference proteome</keyword>
<dbReference type="SUPFAM" id="SSF160104">
    <property type="entry name" value="Acetoacetate decarboxylase-like"/>
    <property type="match status" value="1"/>
</dbReference>
<accession>A0ABP3EDH2</accession>
<gene>
    <name evidence="1" type="ORF">GCM10010492_67290</name>
</gene>
<sequence>MSDQPWPPPPWDLRGEAVLTVWTVRRDAVPALPPDVRPITVAGRAVVVTAFVDYRPPSVLAYRELLAAVLVRRRARLGVTITHIWVDDACSMLGARALWSIPKQPADFSPGPGVPIARAREDVVARPRLPVAAAVSVWQHGKSTPMRAAARVGRTRLRWRFPAGGGLEWMTAATPRLHLAVANLRLRFGSS</sequence>
<protein>
    <submittedName>
        <fullName evidence="1">Acetoacetate decarboxylase family protein</fullName>
    </submittedName>
</protein>
<dbReference type="InterPro" id="IPR023375">
    <property type="entry name" value="ADC_dom_sf"/>
</dbReference>
<evidence type="ECO:0000313" key="1">
    <source>
        <dbReference type="EMBL" id="GAA0256926.1"/>
    </source>
</evidence>
<dbReference type="Pfam" id="PF06314">
    <property type="entry name" value="ADC"/>
    <property type="match status" value="1"/>
</dbReference>
<dbReference type="EMBL" id="BAAABU010000025">
    <property type="protein sequence ID" value="GAA0256926.1"/>
    <property type="molecule type" value="Genomic_DNA"/>
</dbReference>
<reference evidence="2" key="1">
    <citation type="journal article" date="2019" name="Int. J. Syst. Evol. Microbiol.">
        <title>The Global Catalogue of Microorganisms (GCM) 10K type strain sequencing project: providing services to taxonomists for standard genome sequencing and annotation.</title>
        <authorList>
            <consortium name="The Broad Institute Genomics Platform"/>
            <consortium name="The Broad Institute Genome Sequencing Center for Infectious Disease"/>
            <person name="Wu L."/>
            <person name="Ma J."/>
        </authorList>
    </citation>
    <scope>NUCLEOTIDE SEQUENCE [LARGE SCALE GENOMIC DNA]</scope>
    <source>
        <strain evidence="2">JCM 3380</strain>
    </source>
</reference>
<organism evidence="1 2">
    <name type="scientific">Saccharothrix mutabilis subsp. mutabilis</name>
    <dbReference type="NCBI Taxonomy" id="66855"/>
    <lineage>
        <taxon>Bacteria</taxon>
        <taxon>Bacillati</taxon>
        <taxon>Actinomycetota</taxon>
        <taxon>Actinomycetes</taxon>
        <taxon>Pseudonocardiales</taxon>
        <taxon>Pseudonocardiaceae</taxon>
        <taxon>Saccharothrix</taxon>
    </lineage>
</organism>